<feature type="non-terminal residue" evidence="1">
    <location>
        <position position="197"/>
    </location>
</feature>
<feature type="non-terminal residue" evidence="1">
    <location>
        <position position="1"/>
    </location>
</feature>
<dbReference type="AlphaFoldDB" id="A0A9P6HQ94"/>
<evidence type="ECO:0000313" key="2">
    <source>
        <dbReference type="Proteomes" id="UP000736335"/>
    </source>
</evidence>
<protein>
    <submittedName>
        <fullName evidence="1">Uncharacterized protein</fullName>
    </submittedName>
</protein>
<dbReference type="EMBL" id="WIUZ02000002">
    <property type="protein sequence ID" value="KAF9790575.1"/>
    <property type="molecule type" value="Genomic_DNA"/>
</dbReference>
<evidence type="ECO:0000313" key="1">
    <source>
        <dbReference type="EMBL" id="KAF9790575.1"/>
    </source>
</evidence>
<reference evidence="1" key="1">
    <citation type="journal article" date="2020" name="Nat. Commun.">
        <title>Large-scale genome sequencing of mycorrhizal fungi provides insights into the early evolution of symbiotic traits.</title>
        <authorList>
            <person name="Miyauchi S."/>
            <person name="Kiss E."/>
            <person name="Kuo A."/>
            <person name="Drula E."/>
            <person name="Kohler A."/>
            <person name="Sanchez-Garcia M."/>
            <person name="Morin E."/>
            <person name="Andreopoulos B."/>
            <person name="Barry K.W."/>
            <person name="Bonito G."/>
            <person name="Buee M."/>
            <person name="Carver A."/>
            <person name="Chen C."/>
            <person name="Cichocki N."/>
            <person name="Clum A."/>
            <person name="Culley D."/>
            <person name="Crous P.W."/>
            <person name="Fauchery L."/>
            <person name="Girlanda M."/>
            <person name="Hayes R.D."/>
            <person name="Keri Z."/>
            <person name="LaButti K."/>
            <person name="Lipzen A."/>
            <person name="Lombard V."/>
            <person name="Magnuson J."/>
            <person name="Maillard F."/>
            <person name="Murat C."/>
            <person name="Nolan M."/>
            <person name="Ohm R.A."/>
            <person name="Pangilinan J."/>
            <person name="Pereira M.F."/>
            <person name="Perotto S."/>
            <person name="Peter M."/>
            <person name="Pfister S."/>
            <person name="Riley R."/>
            <person name="Sitrit Y."/>
            <person name="Stielow J.B."/>
            <person name="Szollosi G."/>
            <person name="Zifcakova L."/>
            <person name="Stursova M."/>
            <person name="Spatafora J.W."/>
            <person name="Tedersoo L."/>
            <person name="Vaario L.M."/>
            <person name="Yamada A."/>
            <person name="Yan M."/>
            <person name="Wang P."/>
            <person name="Xu J."/>
            <person name="Bruns T."/>
            <person name="Baldrian P."/>
            <person name="Vilgalys R."/>
            <person name="Dunand C."/>
            <person name="Henrissat B."/>
            <person name="Grigoriev I.V."/>
            <person name="Hibbett D."/>
            <person name="Nagy L.G."/>
            <person name="Martin F.M."/>
        </authorList>
    </citation>
    <scope>NUCLEOTIDE SEQUENCE</scope>
    <source>
        <strain evidence="1">UH-Tt-Lm1</strain>
    </source>
</reference>
<dbReference type="Proteomes" id="UP000736335">
    <property type="component" value="Unassembled WGS sequence"/>
</dbReference>
<proteinExistence type="predicted"/>
<comment type="caution">
    <text evidence="1">The sequence shown here is derived from an EMBL/GenBank/DDBJ whole genome shotgun (WGS) entry which is preliminary data.</text>
</comment>
<name>A0A9P6HQ94_9AGAM</name>
<reference evidence="1" key="2">
    <citation type="submission" date="2020-11" db="EMBL/GenBank/DDBJ databases">
        <authorList>
            <consortium name="DOE Joint Genome Institute"/>
            <person name="Kuo A."/>
            <person name="Miyauchi S."/>
            <person name="Kiss E."/>
            <person name="Drula E."/>
            <person name="Kohler A."/>
            <person name="Sanchez-Garcia M."/>
            <person name="Andreopoulos B."/>
            <person name="Barry K.W."/>
            <person name="Bonito G."/>
            <person name="Buee M."/>
            <person name="Carver A."/>
            <person name="Chen C."/>
            <person name="Cichocki N."/>
            <person name="Clum A."/>
            <person name="Culley D."/>
            <person name="Crous P.W."/>
            <person name="Fauchery L."/>
            <person name="Girlanda M."/>
            <person name="Hayes R."/>
            <person name="Keri Z."/>
            <person name="Labutti K."/>
            <person name="Lipzen A."/>
            <person name="Lombard V."/>
            <person name="Magnuson J."/>
            <person name="Maillard F."/>
            <person name="Morin E."/>
            <person name="Murat C."/>
            <person name="Nolan M."/>
            <person name="Ohm R."/>
            <person name="Pangilinan J."/>
            <person name="Pereira M."/>
            <person name="Perotto S."/>
            <person name="Peter M."/>
            <person name="Riley R."/>
            <person name="Sitrit Y."/>
            <person name="Stielow B."/>
            <person name="Szollosi G."/>
            <person name="Zifcakova L."/>
            <person name="Stursova M."/>
            <person name="Spatafora J.W."/>
            <person name="Tedersoo L."/>
            <person name="Vaario L.-M."/>
            <person name="Yamada A."/>
            <person name="Yan M."/>
            <person name="Wang P."/>
            <person name="Xu J."/>
            <person name="Bruns T."/>
            <person name="Baldrian P."/>
            <person name="Vilgalys R."/>
            <person name="Henrissat B."/>
            <person name="Grigoriev I.V."/>
            <person name="Hibbett D."/>
            <person name="Nagy L.G."/>
            <person name="Martin F.M."/>
        </authorList>
    </citation>
    <scope>NUCLEOTIDE SEQUENCE</scope>
    <source>
        <strain evidence="1">UH-Tt-Lm1</strain>
    </source>
</reference>
<gene>
    <name evidence="1" type="ORF">BJ322DRAFT_991059</name>
</gene>
<organism evidence="1 2">
    <name type="scientific">Thelephora terrestris</name>
    <dbReference type="NCBI Taxonomy" id="56493"/>
    <lineage>
        <taxon>Eukaryota</taxon>
        <taxon>Fungi</taxon>
        <taxon>Dikarya</taxon>
        <taxon>Basidiomycota</taxon>
        <taxon>Agaricomycotina</taxon>
        <taxon>Agaricomycetes</taxon>
        <taxon>Thelephorales</taxon>
        <taxon>Thelephoraceae</taxon>
        <taxon>Thelephora</taxon>
    </lineage>
</organism>
<sequence length="197" mass="22352">GGDLSEYEQKICRLFAYLVRSGQSKEKFAMLPFVYPDAPEGFFPSEYTIRSRATKLSRIEPKHYVCCIKSCVCYAGIYASLDTCPECKEPRFHGVNSQGKPRPHRQFTYIPITQRLHDYLANQSMAQMMRYRADYPHTPGTFKDIFDGKDYQALRGTPISVNGTPLKSGARYFEDPRDVALGLSTDGFGIFSRSQAT</sequence>
<accession>A0A9P6HQ94</accession>
<keyword evidence="2" id="KW-1185">Reference proteome</keyword>
<dbReference type="OrthoDB" id="3257409at2759"/>